<keyword evidence="9" id="KW-1185">Reference proteome</keyword>
<organism evidence="8 9">
    <name type="scientific">Psychrobacter sanguinis</name>
    <dbReference type="NCBI Taxonomy" id="861445"/>
    <lineage>
        <taxon>Bacteria</taxon>
        <taxon>Pseudomonadati</taxon>
        <taxon>Pseudomonadota</taxon>
        <taxon>Gammaproteobacteria</taxon>
        <taxon>Moraxellales</taxon>
        <taxon>Moraxellaceae</taxon>
        <taxon>Psychrobacter</taxon>
    </lineage>
</organism>
<dbReference type="PROSITE" id="PS01079">
    <property type="entry name" value="MOCF_BIOSYNTHESIS_2"/>
    <property type="match status" value="1"/>
</dbReference>
<dbReference type="SUPFAM" id="SSF53218">
    <property type="entry name" value="Molybdenum cofactor biosynthesis proteins"/>
    <property type="match status" value="1"/>
</dbReference>
<dbReference type="InterPro" id="IPR005110">
    <property type="entry name" value="MoeA_linker/N"/>
</dbReference>
<comment type="similarity">
    <text evidence="3 6">Belongs to the MoeA family.</text>
</comment>
<sequence length="436" mass="46665">MITVAELQAAITKRINSYNQTDSSLTQRTTERRDLLASQHHILATDIISPFDVPRQNLSAMDGYALAGGSTLDAGSYIEIVGESQAGAPFSGSSVTGEAQLQPGQGVRIFTGAVVPSDCDTVVMQENTNFAAIKDGIDKSQSYQIQLTKTAVAGNNIRRQGEEIESGEVVLHAGKRLNPADISLLANLGVAQVEVYQPLTVGILATGDELVAVGEPLQRLAQIYNSNTPTLKSMLAHLPVQIHDYGIIPDDLERTKQAVLTAMQECDVVISTAGVSVGDYDFLTTVIEDLGQINHYKVAMKPGKPFVFGELNKDLSVPVLYFGLPGNPLSSVVGSLQFIIPALWRLSGINVADMPLPLTVTATLSSDVKKSPGRADFQRGIVSQNEAGEYVVTPAGKQDSHRIKQLSHANCLIVLPQQSGSMSAGEQVTVQLFPWS</sequence>
<dbReference type="PANTHER" id="PTHR10192:SF5">
    <property type="entry name" value="GEPHYRIN"/>
    <property type="match status" value="1"/>
</dbReference>
<evidence type="ECO:0000256" key="1">
    <source>
        <dbReference type="ARBA" id="ARBA00002901"/>
    </source>
</evidence>
<dbReference type="InterPro" id="IPR036425">
    <property type="entry name" value="MoaB/Mog-like_dom_sf"/>
</dbReference>
<protein>
    <recommendedName>
        <fullName evidence="6">Molybdopterin molybdenumtransferase</fullName>
        <ecNumber evidence="6">2.10.1.1</ecNumber>
    </recommendedName>
</protein>
<dbReference type="SUPFAM" id="SSF63867">
    <property type="entry name" value="MoeA C-terminal domain-like"/>
    <property type="match status" value="1"/>
</dbReference>
<evidence type="ECO:0000256" key="2">
    <source>
        <dbReference type="ARBA" id="ARBA00005046"/>
    </source>
</evidence>
<dbReference type="Gene3D" id="2.170.190.11">
    <property type="entry name" value="Molybdopterin biosynthesis moea protein, domain 3"/>
    <property type="match status" value="1"/>
</dbReference>
<dbReference type="InterPro" id="IPR038987">
    <property type="entry name" value="MoeA-like"/>
</dbReference>
<keyword evidence="6" id="KW-0500">Molybdenum</keyword>
<evidence type="ECO:0000259" key="7">
    <source>
        <dbReference type="SMART" id="SM00852"/>
    </source>
</evidence>
<evidence type="ECO:0000256" key="6">
    <source>
        <dbReference type="RuleBase" id="RU365090"/>
    </source>
</evidence>
<keyword evidence="6" id="KW-0479">Metal-binding</keyword>
<gene>
    <name evidence="8" type="ORF">GB996_02200</name>
</gene>
<keyword evidence="6 8" id="KW-0808">Transferase</keyword>
<feature type="domain" description="MoaB/Mog" evidence="7">
    <location>
        <begin position="202"/>
        <end position="345"/>
    </location>
</feature>
<dbReference type="InterPro" id="IPR036135">
    <property type="entry name" value="MoeA_linker/N_sf"/>
</dbReference>
<evidence type="ECO:0000313" key="8">
    <source>
        <dbReference type="EMBL" id="MUG31603.1"/>
    </source>
</evidence>
<dbReference type="InterPro" id="IPR008284">
    <property type="entry name" value="MoCF_biosynth_CS"/>
</dbReference>
<dbReference type="CDD" id="cd00887">
    <property type="entry name" value="MoeA"/>
    <property type="match status" value="1"/>
</dbReference>
<dbReference type="SMART" id="SM00852">
    <property type="entry name" value="MoCF_biosynth"/>
    <property type="match status" value="1"/>
</dbReference>
<dbReference type="Gene3D" id="3.40.980.10">
    <property type="entry name" value="MoaB/Mog-like domain"/>
    <property type="match status" value="1"/>
</dbReference>
<dbReference type="EMBL" id="WFKQ01000001">
    <property type="protein sequence ID" value="MUG31603.1"/>
    <property type="molecule type" value="Genomic_DNA"/>
</dbReference>
<dbReference type="RefSeq" id="WP_155586722.1">
    <property type="nucleotide sequence ID" value="NZ_WFKQ01000001.1"/>
</dbReference>
<dbReference type="Pfam" id="PF00994">
    <property type="entry name" value="MoCF_biosynth"/>
    <property type="match status" value="1"/>
</dbReference>
<dbReference type="InterPro" id="IPR005111">
    <property type="entry name" value="MoeA_C_domain_IV"/>
</dbReference>
<proteinExistence type="inferred from homology"/>
<evidence type="ECO:0000256" key="3">
    <source>
        <dbReference type="ARBA" id="ARBA00010763"/>
    </source>
</evidence>
<comment type="function">
    <text evidence="1 6">Catalyzes the insertion of molybdate into adenylated molybdopterin with the concomitant release of AMP.</text>
</comment>
<dbReference type="Pfam" id="PF03453">
    <property type="entry name" value="MoeA_N"/>
    <property type="match status" value="1"/>
</dbReference>
<dbReference type="NCBIfam" id="NF045515">
    <property type="entry name" value="Glp_gephyrin"/>
    <property type="match status" value="1"/>
</dbReference>
<dbReference type="GO" id="GO:0005829">
    <property type="term" value="C:cytosol"/>
    <property type="evidence" value="ECO:0007669"/>
    <property type="project" value="TreeGrafter"/>
</dbReference>
<dbReference type="PANTHER" id="PTHR10192">
    <property type="entry name" value="MOLYBDOPTERIN BIOSYNTHESIS PROTEIN"/>
    <property type="match status" value="1"/>
</dbReference>
<dbReference type="AlphaFoldDB" id="A0A844LYG4"/>
<dbReference type="Pfam" id="PF03454">
    <property type="entry name" value="MoeA_C"/>
    <property type="match status" value="1"/>
</dbReference>
<dbReference type="GO" id="GO:0061599">
    <property type="term" value="F:molybdopterin molybdotransferase activity"/>
    <property type="evidence" value="ECO:0007669"/>
    <property type="project" value="UniProtKB-UniRule"/>
</dbReference>
<keyword evidence="4 6" id="KW-0501">Molybdenum cofactor biosynthesis</keyword>
<dbReference type="Gene3D" id="2.40.340.10">
    <property type="entry name" value="MoeA, C-terminal, domain IV"/>
    <property type="match status" value="1"/>
</dbReference>
<name>A0A844LYG4_9GAMM</name>
<comment type="caution">
    <text evidence="8">The sequence shown here is derived from an EMBL/GenBank/DDBJ whole genome shotgun (WGS) entry which is preliminary data.</text>
</comment>
<dbReference type="SUPFAM" id="SSF63882">
    <property type="entry name" value="MoeA N-terminal region -like"/>
    <property type="match status" value="1"/>
</dbReference>
<accession>A0A844LYG4</accession>
<evidence type="ECO:0000256" key="5">
    <source>
        <dbReference type="ARBA" id="ARBA00047317"/>
    </source>
</evidence>
<dbReference type="InterPro" id="IPR036688">
    <property type="entry name" value="MoeA_C_domain_IV_sf"/>
</dbReference>
<evidence type="ECO:0000313" key="9">
    <source>
        <dbReference type="Proteomes" id="UP000442109"/>
    </source>
</evidence>
<comment type="catalytic activity">
    <reaction evidence="5">
        <text>adenylyl-molybdopterin + molybdate = Mo-molybdopterin + AMP + H(+)</text>
        <dbReference type="Rhea" id="RHEA:35047"/>
        <dbReference type="ChEBI" id="CHEBI:15378"/>
        <dbReference type="ChEBI" id="CHEBI:36264"/>
        <dbReference type="ChEBI" id="CHEBI:62727"/>
        <dbReference type="ChEBI" id="CHEBI:71302"/>
        <dbReference type="ChEBI" id="CHEBI:456215"/>
        <dbReference type="EC" id="2.10.1.1"/>
    </reaction>
</comment>
<keyword evidence="6" id="KW-0460">Magnesium</keyword>
<dbReference type="UniPathway" id="UPA00344"/>
<evidence type="ECO:0000256" key="4">
    <source>
        <dbReference type="ARBA" id="ARBA00023150"/>
    </source>
</evidence>
<dbReference type="EC" id="2.10.1.1" evidence="6"/>
<dbReference type="Gene3D" id="3.90.105.10">
    <property type="entry name" value="Molybdopterin biosynthesis moea protein, domain 2"/>
    <property type="match status" value="1"/>
</dbReference>
<dbReference type="NCBIfam" id="TIGR00177">
    <property type="entry name" value="molyb_syn"/>
    <property type="match status" value="1"/>
</dbReference>
<comment type="pathway">
    <text evidence="2 6">Cofactor biosynthesis; molybdopterin biosynthesis.</text>
</comment>
<comment type="cofactor">
    <cofactor evidence="6">
        <name>Mg(2+)</name>
        <dbReference type="ChEBI" id="CHEBI:18420"/>
    </cofactor>
</comment>
<dbReference type="OrthoDB" id="9804758at2"/>
<dbReference type="InterPro" id="IPR001453">
    <property type="entry name" value="MoaB/Mog_dom"/>
</dbReference>
<dbReference type="Proteomes" id="UP000442109">
    <property type="component" value="Unassembled WGS sequence"/>
</dbReference>
<dbReference type="GO" id="GO:0006777">
    <property type="term" value="P:Mo-molybdopterin cofactor biosynthetic process"/>
    <property type="evidence" value="ECO:0007669"/>
    <property type="project" value="UniProtKB-UniRule"/>
</dbReference>
<dbReference type="GO" id="GO:0046872">
    <property type="term" value="F:metal ion binding"/>
    <property type="evidence" value="ECO:0007669"/>
    <property type="project" value="UniProtKB-UniRule"/>
</dbReference>
<reference evidence="8 9" key="1">
    <citation type="journal article" date="2019" name="PLoS ONE">
        <title>Pup mortality in New Zealand sea lions (Phocarctos hookeri) at Enderby Island, Auckland Islands, 2013-18.</title>
        <authorList>
            <person name="Michael S.A."/>
            <person name="Hayman D.T.S."/>
            <person name="Gray R."/>
            <person name="Zhang J."/>
            <person name="Rogers L."/>
            <person name="Roe W.D."/>
        </authorList>
    </citation>
    <scope>NUCLEOTIDE SEQUENCE [LARGE SCALE GENOMIC DNA]</scope>
    <source>
        <strain evidence="8 9">SM868</strain>
    </source>
</reference>